<protein>
    <recommendedName>
        <fullName evidence="5">DegV family protein</fullName>
    </recommendedName>
</protein>
<gene>
    <name evidence="3" type="ORF">R54876_GBNLAHCA_00896</name>
</gene>
<reference evidence="3 4" key="1">
    <citation type="submission" date="2024-01" db="EMBL/GenBank/DDBJ databases">
        <authorList>
            <person name="Botero Cardona J."/>
        </authorList>
    </citation>
    <scope>NUCLEOTIDE SEQUENCE [LARGE SCALE GENOMIC DNA]</scope>
    <source>
        <strain evidence="3 4">LMG 33000</strain>
    </source>
</reference>
<keyword evidence="4" id="KW-1185">Reference proteome</keyword>
<dbReference type="Gene3D" id="3.30.1180.10">
    <property type="match status" value="1"/>
</dbReference>
<evidence type="ECO:0000256" key="1">
    <source>
        <dbReference type="ARBA" id="ARBA00003238"/>
    </source>
</evidence>
<dbReference type="Proteomes" id="UP001314241">
    <property type="component" value="Unassembled WGS sequence"/>
</dbReference>
<organism evidence="3 4">
    <name type="scientific">Eupransor demetentiae</name>
    <dbReference type="NCBI Taxonomy" id="3109584"/>
    <lineage>
        <taxon>Bacteria</taxon>
        <taxon>Bacillati</taxon>
        <taxon>Bacillota</taxon>
        <taxon>Bacilli</taxon>
        <taxon>Lactobacillales</taxon>
        <taxon>Lactobacillaceae</taxon>
        <taxon>Eupransor</taxon>
    </lineage>
</organism>
<accession>A0ABM9N566</accession>
<dbReference type="Pfam" id="PF02645">
    <property type="entry name" value="DegV"/>
    <property type="match status" value="1"/>
</dbReference>
<dbReference type="SUPFAM" id="SSF82549">
    <property type="entry name" value="DAK1/DegV-like"/>
    <property type="match status" value="1"/>
</dbReference>
<keyword evidence="2" id="KW-0446">Lipid-binding</keyword>
<sequence>MSKIAVIIDSSAAIPAEKRNHYHLFQVDVPILFGDETYLGDKDIHSLGQLVDMIKEKKVLPTTSQPTPGQWEQALNDAKNAGYDQAVIITLSSGISGAFQTATLVAQGYEGMGRVEVLDSRLTNMGAGEQAILASVLAEKGHDMDEILTKVAELRASLDVRFVVNDISHLQRTGRLSRGQALIGGLLNIKPLLAFDIEGDGKIGAVGRARKMSGARLEIKTALDEYLRKINYPVRAYVVDGNNPKLGDKWLKEFQTEYPAIQFERASMDPVIGVHTGDGGMALIWSRDWESMV</sequence>
<evidence type="ECO:0000313" key="4">
    <source>
        <dbReference type="Proteomes" id="UP001314241"/>
    </source>
</evidence>
<dbReference type="RefSeq" id="WP_349641885.1">
    <property type="nucleotide sequence ID" value="NZ_CAWVOH010000002.1"/>
</dbReference>
<comment type="function">
    <text evidence="1">May bind long-chain fatty acids, such as palmitate, and may play a role in lipid transport or fatty acid metabolism.</text>
</comment>
<dbReference type="NCBIfam" id="TIGR00762">
    <property type="entry name" value="DegV"/>
    <property type="match status" value="1"/>
</dbReference>
<comment type="caution">
    <text evidence="3">The sequence shown here is derived from an EMBL/GenBank/DDBJ whole genome shotgun (WGS) entry which is preliminary data.</text>
</comment>
<dbReference type="InterPro" id="IPR003797">
    <property type="entry name" value="DegV"/>
</dbReference>
<name>A0ABM9N566_9LACO</name>
<dbReference type="Gene3D" id="3.40.50.10170">
    <property type="match status" value="1"/>
</dbReference>
<dbReference type="PANTHER" id="PTHR33434:SF2">
    <property type="entry name" value="FATTY ACID-BINDING PROTEIN TM_1468"/>
    <property type="match status" value="1"/>
</dbReference>
<evidence type="ECO:0000313" key="3">
    <source>
        <dbReference type="EMBL" id="CAK8054332.1"/>
    </source>
</evidence>
<dbReference type="EMBL" id="CAWVOH010000002">
    <property type="protein sequence ID" value="CAK8054332.1"/>
    <property type="molecule type" value="Genomic_DNA"/>
</dbReference>
<proteinExistence type="predicted"/>
<evidence type="ECO:0008006" key="5">
    <source>
        <dbReference type="Google" id="ProtNLM"/>
    </source>
</evidence>
<dbReference type="InterPro" id="IPR050270">
    <property type="entry name" value="DegV_domain_contain"/>
</dbReference>
<dbReference type="PROSITE" id="PS51482">
    <property type="entry name" value="DEGV"/>
    <property type="match status" value="1"/>
</dbReference>
<dbReference type="PANTHER" id="PTHR33434">
    <property type="entry name" value="DEGV DOMAIN-CONTAINING PROTEIN DR_1986-RELATED"/>
    <property type="match status" value="1"/>
</dbReference>
<dbReference type="InterPro" id="IPR043168">
    <property type="entry name" value="DegV_C"/>
</dbReference>
<evidence type="ECO:0000256" key="2">
    <source>
        <dbReference type="ARBA" id="ARBA00023121"/>
    </source>
</evidence>